<proteinExistence type="predicted"/>
<feature type="transmembrane region" description="Helical" evidence="9">
    <location>
        <begin position="98"/>
        <end position="120"/>
    </location>
</feature>
<keyword evidence="8 9" id="KW-0472">Membrane</keyword>
<dbReference type="Gene3D" id="1.20.5.1930">
    <property type="match status" value="1"/>
</dbReference>
<dbReference type="InterPro" id="IPR003594">
    <property type="entry name" value="HATPase_dom"/>
</dbReference>
<dbReference type="GO" id="GO:0000155">
    <property type="term" value="F:phosphorelay sensor kinase activity"/>
    <property type="evidence" value="ECO:0007669"/>
    <property type="project" value="InterPro"/>
</dbReference>
<reference evidence="11" key="1">
    <citation type="journal article" date="2014" name="Int. J. Syst. Evol. Microbiol.">
        <title>Complete genome sequence of Corynebacterium casei LMG S-19264T (=DSM 44701T), isolated from a smear-ripened cheese.</title>
        <authorList>
            <consortium name="US DOE Joint Genome Institute (JGI-PGF)"/>
            <person name="Walter F."/>
            <person name="Albersmeier A."/>
            <person name="Kalinowski J."/>
            <person name="Ruckert C."/>
        </authorList>
    </citation>
    <scope>NUCLEOTIDE SEQUENCE</scope>
    <source>
        <strain evidence="11">JCM 31311</strain>
    </source>
</reference>
<dbReference type="Proteomes" id="UP000603865">
    <property type="component" value="Unassembled WGS sequence"/>
</dbReference>
<feature type="transmembrane region" description="Helical" evidence="9">
    <location>
        <begin position="75"/>
        <end position="92"/>
    </location>
</feature>
<feature type="domain" description="Histidine kinase" evidence="10">
    <location>
        <begin position="411"/>
        <end position="604"/>
    </location>
</feature>
<dbReference type="SMART" id="SM00387">
    <property type="entry name" value="HATPase_c"/>
    <property type="match status" value="1"/>
</dbReference>
<dbReference type="InterPro" id="IPR050482">
    <property type="entry name" value="Sensor_HK_TwoCompSys"/>
</dbReference>
<dbReference type="InterPro" id="IPR011712">
    <property type="entry name" value="Sig_transdc_His_kin_sub3_dim/P"/>
</dbReference>
<keyword evidence="7" id="KW-0902">Two-component regulatory system</keyword>
<dbReference type="InterPro" id="IPR036890">
    <property type="entry name" value="HATPase_C_sf"/>
</dbReference>
<dbReference type="GO" id="GO:0005886">
    <property type="term" value="C:plasma membrane"/>
    <property type="evidence" value="ECO:0007669"/>
    <property type="project" value="UniProtKB-SubCell"/>
</dbReference>
<keyword evidence="4 9" id="KW-0812">Transmembrane</keyword>
<name>A0A918FF26_9DEIO</name>
<evidence type="ECO:0000256" key="7">
    <source>
        <dbReference type="ARBA" id="ARBA00023012"/>
    </source>
</evidence>
<comment type="subcellular location">
    <subcellularLocation>
        <location evidence="1">Cell membrane</location>
        <topology evidence="1">Multi-pass membrane protein</topology>
    </subcellularLocation>
</comment>
<dbReference type="CDD" id="cd16917">
    <property type="entry name" value="HATPase_UhpB-NarQ-NarX-like"/>
    <property type="match status" value="1"/>
</dbReference>
<feature type="transmembrane region" description="Helical" evidence="9">
    <location>
        <begin position="132"/>
        <end position="154"/>
    </location>
</feature>
<evidence type="ECO:0000256" key="2">
    <source>
        <dbReference type="ARBA" id="ARBA00022475"/>
    </source>
</evidence>
<dbReference type="Gene3D" id="3.30.450.40">
    <property type="match status" value="1"/>
</dbReference>
<dbReference type="InterPro" id="IPR005467">
    <property type="entry name" value="His_kinase_dom"/>
</dbReference>
<protein>
    <recommendedName>
        <fullName evidence="10">Histidine kinase domain-containing protein</fullName>
    </recommendedName>
</protein>
<evidence type="ECO:0000256" key="6">
    <source>
        <dbReference type="ARBA" id="ARBA00022989"/>
    </source>
</evidence>
<dbReference type="EMBL" id="BMQL01000060">
    <property type="protein sequence ID" value="GGR33631.1"/>
    <property type="molecule type" value="Genomic_DNA"/>
</dbReference>
<evidence type="ECO:0000313" key="11">
    <source>
        <dbReference type="EMBL" id="GGR33631.1"/>
    </source>
</evidence>
<dbReference type="GO" id="GO:0004420">
    <property type="term" value="F:hydroxymethylglutaryl-CoA reductase (NADPH) activity"/>
    <property type="evidence" value="ECO:0007669"/>
    <property type="project" value="InterPro"/>
</dbReference>
<keyword evidence="12" id="KW-1185">Reference proteome</keyword>
<keyword evidence="6 9" id="KW-1133">Transmembrane helix</keyword>
<evidence type="ECO:0000256" key="3">
    <source>
        <dbReference type="ARBA" id="ARBA00022679"/>
    </source>
</evidence>
<dbReference type="PROSITE" id="PS50065">
    <property type="entry name" value="HMG_COA_REDUCTASE_4"/>
    <property type="match status" value="1"/>
</dbReference>
<evidence type="ECO:0000256" key="9">
    <source>
        <dbReference type="SAM" id="Phobius"/>
    </source>
</evidence>
<evidence type="ECO:0000256" key="4">
    <source>
        <dbReference type="ARBA" id="ARBA00022692"/>
    </source>
</evidence>
<keyword evidence="5" id="KW-0418">Kinase</keyword>
<evidence type="ECO:0000256" key="5">
    <source>
        <dbReference type="ARBA" id="ARBA00022777"/>
    </source>
</evidence>
<accession>A0A918FF26</accession>
<dbReference type="Gene3D" id="3.30.565.10">
    <property type="entry name" value="Histidine kinase-like ATPase, C-terminal domain"/>
    <property type="match status" value="1"/>
</dbReference>
<dbReference type="Pfam" id="PF02518">
    <property type="entry name" value="HATPase_c"/>
    <property type="match status" value="1"/>
</dbReference>
<sequence length="614" mass="65549">MDAWGVPALLLLAGVVVVNTSLHAHWLDLVWNVRNVDDTRWPAAFTRARLWLDGAQPLLGALGAALLWRAYERRWWVVLAVLGLGVLDSQLWTPPGGAAGPFIVCVPLLVLGTALLLGWQRRHTSSPPLSPLLLWGYAAALICSLVWNLGAAAPDPANTPLLWNELIRPSLRDLGMVVLVLCSALVVLEGSPGALRGSVMRGLVFFGLSLGTALVFTLVVGGLGALLHTQNSFWPSILAAALVAAGIDPARTALSRSVRRLLYGERDDPYAVMQRLSVQLEGPLGRTSLEAGLQDALREVAQTLRLPALTLRFSDTETLSYGAALSYGTLPAGAQTETLALIAQGERLGSLEVARRSPREAFTRSELALLEGVARQLASAAHALQLADQLQTSQQELLRAGEEERRRLRRDLHDGLGPSLAGLGLKLEVARILLGRSPEAAAAHLDTLKAEVQESVNEVRRLVHDLRPPKLDDLGLAGALEDLLGGVRQAGLTARLELGESLPALGAALEVAVYRIAQEALTNIMKHARASEVIVRLETVRQEQGGDTLLLSVQDNGVGLPDVREPGVGSRSMRERAGALSGTLELSSEVGGGTLVRARLPLQAARSTPNVQKG</sequence>
<keyword evidence="3" id="KW-0808">Transferase</keyword>
<dbReference type="AlphaFoldDB" id="A0A918FF26"/>
<dbReference type="SUPFAM" id="SSF55781">
    <property type="entry name" value="GAF domain-like"/>
    <property type="match status" value="1"/>
</dbReference>
<comment type="caution">
    <text evidence="11">The sequence shown here is derived from an EMBL/GenBank/DDBJ whole genome shotgun (WGS) entry which is preliminary data.</text>
</comment>
<dbReference type="GO" id="GO:0015936">
    <property type="term" value="P:coenzyme A metabolic process"/>
    <property type="evidence" value="ECO:0007669"/>
    <property type="project" value="InterPro"/>
</dbReference>
<dbReference type="GO" id="GO:0046983">
    <property type="term" value="F:protein dimerization activity"/>
    <property type="evidence" value="ECO:0007669"/>
    <property type="project" value="InterPro"/>
</dbReference>
<evidence type="ECO:0000256" key="8">
    <source>
        <dbReference type="ARBA" id="ARBA00023136"/>
    </source>
</evidence>
<reference evidence="11" key="2">
    <citation type="submission" date="2020-09" db="EMBL/GenBank/DDBJ databases">
        <authorList>
            <person name="Sun Q."/>
            <person name="Ohkuma M."/>
        </authorList>
    </citation>
    <scope>NUCLEOTIDE SEQUENCE</scope>
    <source>
        <strain evidence="11">JCM 31311</strain>
    </source>
</reference>
<dbReference type="SUPFAM" id="SSF55874">
    <property type="entry name" value="ATPase domain of HSP90 chaperone/DNA topoisomerase II/histidine kinase"/>
    <property type="match status" value="1"/>
</dbReference>
<organism evidence="11 12">
    <name type="scientific">Deinococcus ruber</name>
    <dbReference type="NCBI Taxonomy" id="1848197"/>
    <lineage>
        <taxon>Bacteria</taxon>
        <taxon>Thermotogati</taxon>
        <taxon>Deinococcota</taxon>
        <taxon>Deinococci</taxon>
        <taxon>Deinococcales</taxon>
        <taxon>Deinococcaceae</taxon>
        <taxon>Deinococcus</taxon>
    </lineage>
</organism>
<dbReference type="PROSITE" id="PS50109">
    <property type="entry name" value="HIS_KIN"/>
    <property type="match status" value="1"/>
</dbReference>
<dbReference type="Pfam" id="PF07730">
    <property type="entry name" value="HisKA_3"/>
    <property type="match status" value="1"/>
</dbReference>
<dbReference type="InterPro" id="IPR029016">
    <property type="entry name" value="GAF-like_dom_sf"/>
</dbReference>
<feature type="transmembrane region" description="Helical" evidence="9">
    <location>
        <begin position="174"/>
        <end position="191"/>
    </location>
</feature>
<gene>
    <name evidence="11" type="ORF">GCM10008957_49850</name>
</gene>
<evidence type="ECO:0000259" key="10">
    <source>
        <dbReference type="PROSITE" id="PS50109"/>
    </source>
</evidence>
<feature type="transmembrane region" description="Helical" evidence="9">
    <location>
        <begin position="203"/>
        <end position="227"/>
    </location>
</feature>
<evidence type="ECO:0000313" key="12">
    <source>
        <dbReference type="Proteomes" id="UP000603865"/>
    </source>
</evidence>
<evidence type="ECO:0000256" key="1">
    <source>
        <dbReference type="ARBA" id="ARBA00004651"/>
    </source>
</evidence>
<keyword evidence="2" id="KW-1003">Cell membrane</keyword>
<dbReference type="PANTHER" id="PTHR24421:SF37">
    <property type="entry name" value="SENSOR HISTIDINE KINASE NARS"/>
    <property type="match status" value="1"/>
</dbReference>
<dbReference type="PANTHER" id="PTHR24421">
    <property type="entry name" value="NITRATE/NITRITE SENSOR PROTEIN NARX-RELATED"/>
    <property type="match status" value="1"/>
</dbReference>
<dbReference type="InterPro" id="IPR002202">
    <property type="entry name" value="HMG_CoA_Rdtase"/>
</dbReference>